<feature type="region of interest" description="Disordered" evidence="1">
    <location>
        <begin position="87"/>
        <end position="129"/>
    </location>
</feature>
<comment type="caution">
    <text evidence="2">The sequence shown here is derived from an EMBL/GenBank/DDBJ whole genome shotgun (WGS) entry which is preliminary data.</text>
</comment>
<dbReference type="Proteomes" id="UP000800093">
    <property type="component" value="Unassembled WGS sequence"/>
</dbReference>
<feature type="compositionally biased region" description="Polar residues" evidence="1">
    <location>
        <begin position="88"/>
        <end position="98"/>
    </location>
</feature>
<proteinExistence type="predicted"/>
<organism evidence="2 3">
    <name type="scientific">Lojkania enalia</name>
    <dbReference type="NCBI Taxonomy" id="147567"/>
    <lineage>
        <taxon>Eukaryota</taxon>
        <taxon>Fungi</taxon>
        <taxon>Dikarya</taxon>
        <taxon>Ascomycota</taxon>
        <taxon>Pezizomycotina</taxon>
        <taxon>Dothideomycetes</taxon>
        <taxon>Pleosporomycetidae</taxon>
        <taxon>Pleosporales</taxon>
        <taxon>Pleosporales incertae sedis</taxon>
        <taxon>Lojkania</taxon>
    </lineage>
</organism>
<reference evidence="3" key="1">
    <citation type="journal article" date="2020" name="Stud. Mycol.">
        <title>101 Dothideomycetes genomes: A test case for predicting lifestyles and emergence of pathogens.</title>
        <authorList>
            <person name="Haridas S."/>
            <person name="Albert R."/>
            <person name="Binder M."/>
            <person name="Bloem J."/>
            <person name="LaButti K."/>
            <person name="Salamov A."/>
            <person name="Andreopoulos B."/>
            <person name="Baker S."/>
            <person name="Barry K."/>
            <person name="Bills G."/>
            <person name="Bluhm B."/>
            <person name="Cannon C."/>
            <person name="Castanera R."/>
            <person name="Culley D."/>
            <person name="Daum C."/>
            <person name="Ezra D."/>
            <person name="Gonzalez J."/>
            <person name="Henrissat B."/>
            <person name="Kuo A."/>
            <person name="Liang C."/>
            <person name="Lipzen A."/>
            <person name="Lutzoni F."/>
            <person name="Magnuson J."/>
            <person name="Mondo S."/>
            <person name="Nolan M."/>
            <person name="Ohm R."/>
            <person name="Pangilinan J."/>
            <person name="Park H.-J."/>
            <person name="Ramirez L."/>
            <person name="Alfaro M."/>
            <person name="Sun H."/>
            <person name="Tritt A."/>
            <person name="Yoshinaga Y."/>
            <person name="Zwiers L.-H."/>
            <person name="Turgeon B."/>
            <person name="Goodwin S."/>
            <person name="Spatafora J."/>
            <person name="Crous P."/>
            <person name="Grigoriev I."/>
        </authorList>
    </citation>
    <scope>NUCLEOTIDE SEQUENCE [LARGE SCALE GENOMIC DNA]</scope>
    <source>
        <strain evidence="3">CBS 304.66</strain>
    </source>
</reference>
<dbReference type="EMBL" id="ML986777">
    <property type="protein sequence ID" value="KAF2258179.1"/>
    <property type="molecule type" value="Genomic_DNA"/>
</dbReference>
<dbReference type="AlphaFoldDB" id="A0A9P4N0Y4"/>
<evidence type="ECO:0000313" key="2">
    <source>
        <dbReference type="EMBL" id="KAF2258179.1"/>
    </source>
</evidence>
<gene>
    <name evidence="2" type="ORF">CC78DRAFT_143245</name>
</gene>
<accession>A0A9P4N0Y4</accession>
<sequence>MRLVRPKIWSKEQRGLLRTKFQTHFGGLRARDPFDSFARSLGDSSTMKAINAHHGGTLITVRLDPTARDLHNRDVGDINYNLLHHAASGSSSNATSQPRPNPLGKPSEIDSNPRKGLRNISKHSSETLRTKHEYLVKALEPKCKATQLDVEA</sequence>
<keyword evidence="3" id="KW-1185">Reference proteome</keyword>
<evidence type="ECO:0000313" key="3">
    <source>
        <dbReference type="Proteomes" id="UP000800093"/>
    </source>
</evidence>
<name>A0A9P4N0Y4_9PLEO</name>
<evidence type="ECO:0000256" key="1">
    <source>
        <dbReference type="SAM" id="MobiDB-lite"/>
    </source>
</evidence>
<protein>
    <submittedName>
        <fullName evidence="2">Uncharacterized protein</fullName>
    </submittedName>
</protein>